<reference evidence="2" key="3">
    <citation type="submission" date="2018-08" db="UniProtKB">
        <authorList>
            <consortium name="EnsemblPlants"/>
        </authorList>
    </citation>
    <scope>IDENTIFICATION</scope>
    <source>
        <strain evidence="2">cv. Bd21</strain>
    </source>
</reference>
<organism evidence="1">
    <name type="scientific">Brachypodium distachyon</name>
    <name type="common">Purple false brome</name>
    <name type="synonym">Trachynia distachya</name>
    <dbReference type="NCBI Taxonomy" id="15368"/>
    <lineage>
        <taxon>Eukaryota</taxon>
        <taxon>Viridiplantae</taxon>
        <taxon>Streptophyta</taxon>
        <taxon>Embryophyta</taxon>
        <taxon>Tracheophyta</taxon>
        <taxon>Spermatophyta</taxon>
        <taxon>Magnoliopsida</taxon>
        <taxon>Liliopsida</taxon>
        <taxon>Poales</taxon>
        <taxon>Poaceae</taxon>
        <taxon>BOP clade</taxon>
        <taxon>Pooideae</taxon>
        <taxon>Stipodae</taxon>
        <taxon>Brachypodieae</taxon>
        <taxon>Brachypodium</taxon>
    </lineage>
</organism>
<gene>
    <name evidence="1" type="ORF">BRADI_4g17447v3</name>
</gene>
<dbReference type="InParanoid" id="A0A2K2CNI0"/>
<evidence type="ECO:0000313" key="1">
    <source>
        <dbReference type="EMBL" id="PNT63576.1"/>
    </source>
</evidence>
<dbReference type="Proteomes" id="UP000008810">
    <property type="component" value="Chromosome 4"/>
</dbReference>
<accession>A0A2K2CNI0</accession>
<keyword evidence="3" id="KW-1185">Reference proteome</keyword>
<evidence type="ECO:0000313" key="2">
    <source>
        <dbReference type="EnsemblPlants" id="PNT63576"/>
    </source>
</evidence>
<name>A0A2K2CNI0_BRADI</name>
<sequence>MVWSMELIFHEVFILIGAASGGSGLQDLHTYLLGLLSGGLHLNSEIVLYMSFLSSAYILDFLRHCCLHILGPSNVMMFYLLWPSDEDKSFSQCLCRSQARMRKCGGNSFQHFHGLQIFSIE</sequence>
<dbReference type="EMBL" id="CM000883">
    <property type="protein sequence ID" value="PNT63576.1"/>
    <property type="molecule type" value="Genomic_DNA"/>
</dbReference>
<protein>
    <submittedName>
        <fullName evidence="1 2">Uncharacterized protein</fullName>
    </submittedName>
</protein>
<dbReference type="Gramene" id="PNT63576">
    <property type="protein sequence ID" value="PNT63576"/>
    <property type="gene ID" value="BRADI_4g17447v3"/>
</dbReference>
<evidence type="ECO:0000313" key="3">
    <source>
        <dbReference type="Proteomes" id="UP000008810"/>
    </source>
</evidence>
<reference evidence="1 2" key="1">
    <citation type="journal article" date="2010" name="Nature">
        <title>Genome sequencing and analysis of the model grass Brachypodium distachyon.</title>
        <authorList>
            <consortium name="International Brachypodium Initiative"/>
        </authorList>
    </citation>
    <scope>NUCLEOTIDE SEQUENCE [LARGE SCALE GENOMIC DNA]</scope>
    <source>
        <strain evidence="1 2">Bd21</strain>
    </source>
</reference>
<proteinExistence type="predicted"/>
<dbReference type="AlphaFoldDB" id="A0A2K2CNI0"/>
<reference evidence="1" key="2">
    <citation type="submission" date="2017-06" db="EMBL/GenBank/DDBJ databases">
        <title>WGS assembly of Brachypodium distachyon.</title>
        <authorList>
            <consortium name="The International Brachypodium Initiative"/>
            <person name="Lucas S."/>
            <person name="Harmon-Smith M."/>
            <person name="Lail K."/>
            <person name="Tice H."/>
            <person name="Grimwood J."/>
            <person name="Bruce D."/>
            <person name="Barry K."/>
            <person name="Shu S."/>
            <person name="Lindquist E."/>
            <person name="Wang M."/>
            <person name="Pitluck S."/>
            <person name="Vogel J.P."/>
            <person name="Garvin D.F."/>
            <person name="Mockler T.C."/>
            <person name="Schmutz J."/>
            <person name="Rokhsar D."/>
            <person name="Bevan M.W."/>
        </authorList>
    </citation>
    <scope>NUCLEOTIDE SEQUENCE</scope>
    <source>
        <strain evidence="1">Bd21</strain>
    </source>
</reference>
<dbReference type="EnsemblPlants" id="PNT63576">
    <property type="protein sequence ID" value="PNT63576"/>
    <property type="gene ID" value="BRADI_4g17447v3"/>
</dbReference>